<gene>
    <name evidence="2" type="primary">ORF136810</name>
</gene>
<feature type="region of interest" description="Disordered" evidence="1">
    <location>
        <begin position="1"/>
        <end position="27"/>
    </location>
</feature>
<dbReference type="AlphaFoldDB" id="A0A0B7AR97"/>
<evidence type="ECO:0000313" key="2">
    <source>
        <dbReference type="EMBL" id="CEK83403.1"/>
    </source>
</evidence>
<sequence length="56" mass="6362">MAGESVNKESTSSRKNRSEAPYQATPEEFITSMQKKKNGPEISYPCCYIRVYLVLT</sequence>
<organism evidence="2">
    <name type="scientific">Arion vulgaris</name>
    <dbReference type="NCBI Taxonomy" id="1028688"/>
    <lineage>
        <taxon>Eukaryota</taxon>
        <taxon>Metazoa</taxon>
        <taxon>Spiralia</taxon>
        <taxon>Lophotrochozoa</taxon>
        <taxon>Mollusca</taxon>
        <taxon>Gastropoda</taxon>
        <taxon>Heterobranchia</taxon>
        <taxon>Euthyneura</taxon>
        <taxon>Panpulmonata</taxon>
        <taxon>Eupulmonata</taxon>
        <taxon>Stylommatophora</taxon>
        <taxon>Helicina</taxon>
        <taxon>Arionoidea</taxon>
        <taxon>Arionidae</taxon>
        <taxon>Arion</taxon>
    </lineage>
</organism>
<name>A0A0B7AR97_9EUPU</name>
<accession>A0A0B7AR97</accession>
<evidence type="ECO:0000256" key="1">
    <source>
        <dbReference type="SAM" id="MobiDB-lite"/>
    </source>
</evidence>
<proteinExistence type="predicted"/>
<dbReference type="EMBL" id="HACG01036538">
    <property type="protein sequence ID" value="CEK83403.1"/>
    <property type="molecule type" value="Transcribed_RNA"/>
</dbReference>
<reference evidence="2" key="1">
    <citation type="submission" date="2014-12" db="EMBL/GenBank/DDBJ databases">
        <title>Insight into the proteome of Arion vulgaris.</title>
        <authorList>
            <person name="Aradska J."/>
            <person name="Bulat T."/>
            <person name="Smidak R."/>
            <person name="Sarate P."/>
            <person name="Gangsoo J."/>
            <person name="Sialana F."/>
            <person name="Bilban M."/>
            <person name="Lubec G."/>
        </authorList>
    </citation>
    <scope>NUCLEOTIDE SEQUENCE</scope>
    <source>
        <tissue evidence="2">Skin</tissue>
    </source>
</reference>
<protein>
    <submittedName>
        <fullName evidence="2">Uncharacterized protein</fullName>
    </submittedName>
</protein>